<proteinExistence type="predicted"/>
<name>A0A8X6X9U2_9ARAC</name>
<gene>
    <name evidence="2" type="ORF">TNIN_255421</name>
</gene>
<feature type="compositionally biased region" description="Polar residues" evidence="1">
    <location>
        <begin position="54"/>
        <end position="72"/>
    </location>
</feature>
<evidence type="ECO:0000313" key="2">
    <source>
        <dbReference type="EMBL" id="GFY49763.1"/>
    </source>
</evidence>
<comment type="caution">
    <text evidence="2">The sequence shown here is derived from an EMBL/GenBank/DDBJ whole genome shotgun (WGS) entry which is preliminary data.</text>
</comment>
<dbReference type="AlphaFoldDB" id="A0A8X6X9U2"/>
<accession>A0A8X6X9U2</accession>
<reference evidence="2" key="1">
    <citation type="submission" date="2020-08" db="EMBL/GenBank/DDBJ databases">
        <title>Multicomponent nature underlies the extraordinary mechanical properties of spider dragline silk.</title>
        <authorList>
            <person name="Kono N."/>
            <person name="Nakamura H."/>
            <person name="Mori M."/>
            <person name="Yoshida Y."/>
            <person name="Ohtoshi R."/>
            <person name="Malay A.D."/>
            <person name="Moran D.A.P."/>
            <person name="Tomita M."/>
            <person name="Numata K."/>
            <person name="Arakawa K."/>
        </authorList>
    </citation>
    <scope>NUCLEOTIDE SEQUENCE</scope>
</reference>
<dbReference type="Proteomes" id="UP000886998">
    <property type="component" value="Unassembled WGS sequence"/>
</dbReference>
<keyword evidence="3" id="KW-1185">Reference proteome</keyword>
<feature type="region of interest" description="Disordered" evidence="1">
    <location>
        <begin position="34"/>
        <end position="78"/>
    </location>
</feature>
<evidence type="ECO:0000256" key="1">
    <source>
        <dbReference type="SAM" id="MobiDB-lite"/>
    </source>
</evidence>
<protein>
    <submittedName>
        <fullName evidence="2">Uncharacterized protein</fullName>
    </submittedName>
</protein>
<dbReference type="EMBL" id="BMAV01007161">
    <property type="protein sequence ID" value="GFY49763.1"/>
    <property type="molecule type" value="Genomic_DNA"/>
</dbReference>
<evidence type="ECO:0000313" key="3">
    <source>
        <dbReference type="Proteomes" id="UP000886998"/>
    </source>
</evidence>
<sequence length="108" mass="12086">MTAIEPRCFQRVEHPVRESDERVPRTYDPRLVNRLADQREAPNRTCGSLRPSEESPSMRSANFSGDETSPGDNPSRVCCIEMEGGEFASVNESPSKFPLGFSWYTACA</sequence>
<organism evidence="2 3">
    <name type="scientific">Trichonephila inaurata madagascariensis</name>
    <dbReference type="NCBI Taxonomy" id="2747483"/>
    <lineage>
        <taxon>Eukaryota</taxon>
        <taxon>Metazoa</taxon>
        <taxon>Ecdysozoa</taxon>
        <taxon>Arthropoda</taxon>
        <taxon>Chelicerata</taxon>
        <taxon>Arachnida</taxon>
        <taxon>Araneae</taxon>
        <taxon>Araneomorphae</taxon>
        <taxon>Entelegynae</taxon>
        <taxon>Araneoidea</taxon>
        <taxon>Nephilidae</taxon>
        <taxon>Trichonephila</taxon>
        <taxon>Trichonephila inaurata</taxon>
    </lineage>
</organism>